<dbReference type="SMART" id="SM00066">
    <property type="entry name" value="GAL4"/>
    <property type="match status" value="1"/>
</dbReference>
<evidence type="ECO:0000313" key="8">
    <source>
        <dbReference type="EMBL" id="PON30223.1"/>
    </source>
</evidence>
<sequence>MGGLPALDSLHRVPPPDTPPELISPSATSFSSRSSPLEEQAAWGPRASVSLTAASMSHYGKTSVDMSSESNTEGSRGRQESVGSSSVRQQLPSLSSLFGPPASLRSLSSPQTERPGLYPSPSPLDRPRLSSSGGNLSSSYFPQTISSSLPQQRNSYDAKYDHHDRQAAHPLATPFAGPHSYEYPDHGHRASDARYEPELVRKWSVYREDGRQEYPVGPRDSLSYLPPQDKFRPQLSTPKDPVNDYSERRLSQAVHGSDTNAPSASAAAVTAEIAVSKDGLGPKIWTGTHFLPRFVRAAEVPGEGMCYFYDDGSHCKTVIDGEAVNAHWGVTKAGKPRKRLAIACVTCREKKIKCDPDYPRCVQCEKFGRICKFKNAPRGGHNTSPSTSPIELDDGRQHNGSLDAGDLRRSVSDASSPRSPRGGMHADSPDRGYGKRLKVSSEAYIANGESPASFNAVTDYPNPRIAEQQPFPEPTRISDDVLGRAWRTDPFASNPHLITSALTRFFANVDSTMILQFLPEEIFKYWVITSVDRKSPEDLMLLYSMLAVGSALCGDPKHIAYEYAQVAHYAQKMTELQCLQLVQSRILLAVYYISTCRTREADELVASAAASAACLQLSLELDHSRESSMTAFPLGLTRITYAESRKRTFWSLFMLERLSGLFPERPVMLNAEDIYVQLPADIHSFEKGIEAQSRSFDPYELIRIPEQHSDTAVGGYHIEMVHIWSDCQATIYRMALRRTPLEAETMKLQALVEKAEKWNSSLPSRMTFGGTNLEAAAYTRSIGTFLSMHLLYHHTMIELNRHRHGANQLPKDVQMEHSAKCRDHASSVIDMLNCLERILRVRPTLLNIPPPAMAIVVTEAVDVLTAGGPMTVLGELIDRVRIAKSAVDKMTGVWGSSSKDRLAIDRRLQKLNRIREQGSRSPSPIQGYRLLPLSEEVRDKENSHWQIFDPIEDTFPKDMDMVYIALD</sequence>
<evidence type="ECO:0000259" key="7">
    <source>
        <dbReference type="PROSITE" id="PS50048"/>
    </source>
</evidence>
<gene>
    <name evidence="8" type="ORF">TGAM01_v200663</name>
</gene>
<dbReference type="Gene3D" id="4.10.240.10">
    <property type="entry name" value="Zn(2)-C6 fungal-type DNA-binding domain"/>
    <property type="match status" value="1"/>
</dbReference>
<feature type="compositionally biased region" description="Polar residues" evidence="6">
    <location>
        <begin position="140"/>
        <end position="155"/>
    </location>
</feature>
<dbReference type="SMART" id="SM00906">
    <property type="entry name" value="Fungal_trans"/>
    <property type="match status" value="1"/>
</dbReference>
<dbReference type="InterPro" id="IPR036864">
    <property type="entry name" value="Zn2-C6_fun-type_DNA-bd_sf"/>
</dbReference>
<feature type="compositionally biased region" description="Polar residues" evidence="6">
    <location>
        <begin position="64"/>
        <end position="74"/>
    </location>
</feature>
<evidence type="ECO:0000256" key="2">
    <source>
        <dbReference type="ARBA" id="ARBA00022723"/>
    </source>
</evidence>
<reference evidence="8 9" key="1">
    <citation type="journal article" date="2016" name="Genome Announc.">
        <title>Draft Whole-Genome Sequence of Trichoderma gamsii T6085, a Promising Biocontrol Agent of Fusarium Head Blight on Wheat.</title>
        <authorList>
            <person name="Baroncelli R."/>
            <person name="Zapparata A."/>
            <person name="Piaggeschi G."/>
            <person name="Sarrocco S."/>
            <person name="Vannacci G."/>
        </authorList>
    </citation>
    <scope>NUCLEOTIDE SEQUENCE [LARGE SCALE GENOMIC DNA]</scope>
    <source>
        <strain evidence="8 9">T6085</strain>
    </source>
</reference>
<keyword evidence="4" id="KW-0804">Transcription</keyword>
<dbReference type="PROSITE" id="PS50048">
    <property type="entry name" value="ZN2_CY6_FUNGAL_2"/>
    <property type="match status" value="1"/>
</dbReference>
<dbReference type="EMBL" id="JPDN02000002">
    <property type="protein sequence ID" value="PON30223.1"/>
    <property type="molecule type" value="Genomic_DNA"/>
</dbReference>
<comment type="subcellular location">
    <subcellularLocation>
        <location evidence="1">Nucleus</location>
    </subcellularLocation>
</comment>
<keyword evidence="5" id="KW-0539">Nucleus</keyword>
<proteinExistence type="predicted"/>
<dbReference type="PANTHER" id="PTHR47338">
    <property type="entry name" value="ZN(II)2CYS6 TRANSCRIPTION FACTOR (EUROFUNG)-RELATED"/>
    <property type="match status" value="1"/>
</dbReference>
<feature type="region of interest" description="Disordered" evidence="6">
    <location>
        <begin position="378"/>
        <end position="433"/>
    </location>
</feature>
<dbReference type="SUPFAM" id="SSF57701">
    <property type="entry name" value="Zn2/Cys6 DNA-binding domain"/>
    <property type="match status" value="1"/>
</dbReference>
<dbReference type="STRING" id="398673.A0A2P5A123"/>
<dbReference type="InterPro" id="IPR001138">
    <property type="entry name" value="Zn2Cys6_DnaBD"/>
</dbReference>
<feature type="compositionally biased region" description="Polar residues" evidence="6">
    <location>
        <begin position="81"/>
        <end position="96"/>
    </location>
</feature>
<dbReference type="RefSeq" id="XP_018659341.1">
    <property type="nucleotide sequence ID" value="XM_018807531.1"/>
</dbReference>
<organism evidence="8 9">
    <name type="scientific">Trichoderma gamsii</name>
    <dbReference type="NCBI Taxonomy" id="398673"/>
    <lineage>
        <taxon>Eukaryota</taxon>
        <taxon>Fungi</taxon>
        <taxon>Dikarya</taxon>
        <taxon>Ascomycota</taxon>
        <taxon>Pezizomycotina</taxon>
        <taxon>Sordariomycetes</taxon>
        <taxon>Hypocreomycetidae</taxon>
        <taxon>Hypocreales</taxon>
        <taxon>Hypocreaceae</taxon>
        <taxon>Trichoderma</taxon>
    </lineage>
</organism>
<feature type="compositionally biased region" description="Low complexity" evidence="6">
    <location>
        <begin position="24"/>
        <end position="35"/>
    </location>
</feature>
<evidence type="ECO:0000256" key="6">
    <source>
        <dbReference type="SAM" id="MobiDB-lite"/>
    </source>
</evidence>
<dbReference type="CDD" id="cd00067">
    <property type="entry name" value="GAL4"/>
    <property type="match status" value="1"/>
</dbReference>
<feature type="region of interest" description="Disordered" evidence="6">
    <location>
        <begin position="59"/>
        <end position="164"/>
    </location>
</feature>
<dbReference type="GO" id="GO:0008270">
    <property type="term" value="F:zinc ion binding"/>
    <property type="evidence" value="ECO:0007669"/>
    <property type="project" value="InterPro"/>
</dbReference>
<protein>
    <recommendedName>
        <fullName evidence="7">Zn(2)-C6 fungal-type domain-containing protein</fullName>
    </recommendedName>
</protein>
<evidence type="ECO:0000313" key="9">
    <source>
        <dbReference type="Proteomes" id="UP000054821"/>
    </source>
</evidence>
<dbReference type="GO" id="GO:0000981">
    <property type="term" value="F:DNA-binding transcription factor activity, RNA polymerase II-specific"/>
    <property type="evidence" value="ECO:0007669"/>
    <property type="project" value="InterPro"/>
</dbReference>
<dbReference type="PANTHER" id="PTHR47338:SF11">
    <property type="entry name" value="ZN(II)2CYS6 TRANSCRIPTION FACTOR (EUROFUNG)"/>
    <property type="match status" value="1"/>
</dbReference>
<dbReference type="CDD" id="cd12148">
    <property type="entry name" value="fungal_TF_MHR"/>
    <property type="match status" value="1"/>
</dbReference>
<keyword evidence="2" id="KW-0479">Metal-binding</keyword>
<dbReference type="GO" id="GO:0005634">
    <property type="term" value="C:nucleus"/>
    <property type="evidence" value="ECO:0007669"/>
    <property type="project" value="UniProtKB-SubCell"/>
</dbReference>
<evidence type="ECO:0000256" key="3">
    <source>
        <dbReference type="ARBA" id="ARBA00023015"/>
    </source>
</evidence>
<feature type="region of interest" description="Disordered" evidence="6">
    <location>
        <begin position="212"/>
        <end position="244"/>
    </location>
</feature>
<feature type="region of interest" description="Disordered" evidence="6">
    <location>
        <begin position="1"/>
        <end position="43"/>
    </location>
</feature>
<evidence type="ECO:0000256" key="4">
    <source>
        <dbReference type="ARBA" id="ARBA00023163"/>
    </source>
</evidence>
<name>A0A2P5A123_9HYPO</name>
<evidence type="ECO:0000256" key="5">
    <source>
        <dbReference type="ARBA" id="ARBA00023242"/>
    </source>
</evidence>
<accession>A0A2P5A123</accession>
<keyword evidence="3" id="KW-0805">Transcription regulation</keyword>
<dbReference type="PROSITE" id="PS00463">
    <property type="entry name" value="ZN2_CY6_FUNGAL_1"/>
    <property type="match status" value="1"/>
</dbReference>
<dbReference type="GeneID" id="29987614"/>
<comment type="caution">
    <text evidence="8">The sequence shown here is derived from an EMBL/GenBank/DDBJ whole genome shotgun (WGS) entry which is preliminary data.</text>
</comment>
<dbReference type="InterPro" id="IPR050815">
    <property type="entry name" value="TF_fung"/>
</dbReference>
<dbReference type="Proteomes" id="UP000054821">
    <property type="component" value="Unassembled WGS sequence"/>
</dbReference>
<keyword evidence="9" id="KW-1185">Reference proteome</keyword>
<dbReference type="GO" id="GO:0006351">
    <property type="term" value="P:DNA-templated transcription"/>
    <property type="evidence" value="ECO:0007669"/>
    <property type="project" value="InterPro"/>
</dbReference>
<feature type="compositionally biased region" description="Low complexity" evidence="6">
    <location>
        <begin position="129"/>
        <end position="139"/>
    </location>
</feature>
<dbReference type="AlphaFoldDB" id="A0A2P5A123"/>
<feature type="domain" description="Zn(2)-C6 fungal-type" evidence="7">
    <location>
        <begin position="343"/>
        <end position="373"/>
    </location>
</feature>
<evidence type="ECO:0000256" key="1">
    <source>
        <dbReference type="ARBA" id="ARBA00004123"/>
    </source>
</evidence>
<dbReference type="Pfam" id="PF04082">
    <property type="entry name" value="Fungal_trans"/>
    <property type="match status" value="1"/>
</dbReference>
<dbReference type="InterPro" id="IPR007219">
    <property type="entry name" value="XnlR_reg_dom"/>
</dbReference>
<dbReference type="GO" id="GO:0003677">
    <property type="term" value="F:DNA binding"/>
    <property type="evidence" value="ECO:0007669"/>
    <property type="project" value="InterPro"/>
</dbReference>
<dbReference type="Pfam" id="PF00172">
    <property type="entry name" value="Zn_clus"/>
    <property type="match status" value="1"/>
</dbReference>